<keyword evidence="2" id="KW-0012">Acyltransferase</keyword>
<feature type="domain" description="Beta-ketoacyl-[acyl-carrier-protein] synthase III C-terminal" evidence="3">
    <location>
        <begin position="232"/>
        <end position="320"/>
    </location>
</feature>
<protein>
    <recommendedName>
        <fullName evidence="7">Beta-ketoacyl-[acyl-carrier-protein] synthase III C-terminal domain-containing protein</fullName>
    </recommendedName>
</protein>
<dbReference type="PANTHER" id="PTHR34069">
    <property type="entry name" value="3-OXOACYL-[ACYL-CARRIER-PROTEIN] SYNTHASE 3"/>
    <property type="match status" value="1"/>
</dbReference>
<dbReference type="Proteomes" id="UP000315648">
    <property type="component" value="Unassembled WGS sequence"/>
</dbReference>
<sequence length="323" mass="33855">MPEMDTAGIGLGGIAAILPPNRSHLDSLHANGLLISKPADLVALGFSHAHLADATHDAAWLAATAASAALNDAGLSAIDIDALIWASALPANHVVSGNHPSSFLAAFNSPASQLQDSLGMDRAIVHGIAQQGCGGMFAALRSARALLVAEPQLQHVLCVGVDILPVGSPREILYNVISDAAAAVVVSRSGARLRWIDCHQVSKGYYWDVPARQKEIIASYFPTSRLVITELLARNQLSGSGLAHVVPNGIGAGSWEILCQLCGIPIDRIRKPAGEFGHTIAADNILHLAALSKTQALHTGDKLLLFTYGFGSSWCGILLEQIS</sequence>
<feature type="domain" description="Beta-ketoacyl-[acyl-carrier-protein] synthase III N-terminal" evidence="4">
    <location>
        <begin position="130"/>
        <end position="204"/>
    </location>
</feature>
<dbReference type="InterPro" id="IPR013751">
    <property type="entry name" value="ACP_syn_III_N"/>
</dbReference>
<evidence type="ECO:0008006" key="7">
    <source>
        <dbReference type="Google" id="ProtNLM"/>
    </source>
</evidence>
<accession>A0A556QQD5</accession>
<dbReference type="GO" id="GO:0006633">
    <property type="term" value="P:fatty acid biosynthetic process"/>
    <property type="evidence" value="ECO:0007669"/>
    <property type="project" value="InterPro"/>
</dbReference>
<evidence type="ECO:0000313" key="6">
    <source>
        <dbReference type="Proteomes" id="UP000315648"/>
    </source>
</evidence>
<dbReference type="SUPFAM" id="SSF53901">
    <property type="entry name" value="Thiolase-like"/>
    <property type="match status" value="1"/>
</dbReference>
<dbReference type="InterPro" id="IPR013747">
    <property type="entry name" value="ACP_syn_III_C"/>
</dbReference>
<dbReference type="OrthoDB" id="9815506at2"/>
<evidence type="ECO:0000259" key="3">
    <source>
        <dbReference type="Pfam" id="PF08541"/>
    </source>
</evidence>
<evidence type="ECO:0000256" key="2">
    <source>
        <dbReference type="ARBA" id="ARBA00023315"/>
    </source>
</evidence>
<dbReference type="PANTHER" id="PTHR34069:SF2">
    <property type="entry name" value="BETA-KETOACYL-[ACYL-CARRIER-PROTEIN] SYNTHASE III"/>
    <property type="match status" value="1"/>
</dbReference>
<reference evidence="5 6" key="1">
    <citation type="submission" date="2019-07" db="EMBL/GenBank/DDBJ databases">
        <title>Description of 53C-WASEF.</title>
        <authorList>
            <person name="Pitt A."/>
            <person name="Hahn M.W."/>
        </authorList>
    </citation>
    <scope>NUCLEOTIDE SEQUENCE [LARGE SCALE GENOMIC DNA]</scope>
    <source>
        <strain evidence="5 6">53C-WASEF</strain>
    </source>
</reference>
<keyword evidence="6" id="KW-1185">Reference proteome</keyword>
<comment type="caution">
    <text evidence="5">The sequence shown here is derived from an EMBL/GenBank/DDBJ whole genome shotgun (WGS) entry which is preliminary data.</text>
</comment>
<organism evidence="5 6">
    <name type="scientific">Rariglobus hedericola</name>
    <dbReference type="NCBI Taxonomy" id="2597822"/>
    <lineage>
        <taxon>Bacteria</taxon>
        <taxon>Pseudomonadati</taxon>
        <taxon>Verrucomicrobiota</taxon>
        <taxon>Opitutia</taxon>
        <taxon>Opitutales</taxon>
        <taxon>Opitutaceae</taxon>
        <taxon>Rariglobus</taxon>
    </lineage>
</organism>
<dbReference type="RefSeq" id="WP_144229185.1">
    <property type="nucleotide sequence ID" value="NZ_CBCRVV010000023.1"/>
</dbReference>
<dbReference type="AlphaFoldDB" id="A0A556QQD5"/>
<dbReference type="GO" id="GO:0004315">
    <property type="term" value="F:3-oxoacyl-[acyl-carrier-protein] synthase activity"/>
    <property type="evidence" value="ECO:0007669"/>
    <property type="project" value="InterPro"/>
</dbReference>
<evidence type="ECO:0000313" key="5">
    <source>
        <dbReference type="EMBL" id="TSJ78844.1"/>
    </source>
</evidence>
<evidence type="ECO:0000259" key="4">
    <source>
        <dbReference type="Pfam" id="PF08545"/>
    </source>
</evidence>
<evidence type="ECO:0000256" key="1">
    <source>
        <dbReference type="ARBA" id="ARBA00022679"/>
    </source>
</evidence>
<keyword evidence="1" id="KW-0808">Transferase</keyword>
<dbReference type="Pfam" id="PF08541">
    <property type="entry name" value="ACP_syn_III_C"/>
    <property type="match status" value="1"/>
</dbReference>
<dbReference type="GO" id="GO:0044550">
    <property type="term" value="P:secondary metabolite biosynthetic process"/>
    <property type="evidence" value="ECO:0007669"/>
    <property type="project" value="TreeGrafter"/>
</dbReference>
<dbReference type="EMBL" id="VMBG01000001">
    <property type="protein sequence ID" value="TSJ78844.1"/>
    <property type="molecule type" value="Genomic_DNA"/>
</dbReference>
<proteinExistence type="predicted"/>
<dbReference type="Gene3D" id="3.40.47.10">
    <property type="match status" value="2"/>
</dbReference>
<gene>
    <name evidence="5" type="ORF">FPL22_05930</name>
</gene>
<name>A0A556QQD5_9BACT</name>
<dbReference type="Pfam" id="PF08545">
    <property type="entry name" value="ACP_syn_III"/>
    <property type="match status" value="1"/>
</dbReference>
<dbReference type="InterPro" id="IPR016039">
    <property type="entry name" value="Thiolase-like"/>
</dbReference>